<reference evidence="1 2" key="1">
    <citation type="submission" date="2020-07" db="EMBL/GenBank/DDBJ databases">
        <title>Sequencing the genomes of 1000 actinobacteria strains.</title>
        <authorList>
            <person name="Klenk H.-P."/>
        </authorList>
    </citation>
    <scope>NUCLEOTIDE SEQUENCE [LARGE SCALE GENOMIC DNA]</scope>
    <source>
        <strain evidence="1 2">DSM 21350</strain>
    </source>
</reference>
<proteinExistence type="predicted"/>
<protein>
    <submittedName>
        <fullName evidence="1">Chorismate mutase</fullName>
    </submittedName>
</protein>
<accession>A0A7Y9E3U2</accession>
<evidence type="ECO:0000313" key="1">
    <source>
        <dbReference type="EMBL" id="NYD40396.1"/>
    </source>
</evidence>
<dbReference type="Proteomes" id="UP000535511">
    <property type="component" value="Unassembled WGS sequence"/>
</dbReference>
<dbReference type="RefSeq" id="WP_179662292.1">
    <property type="nucleotide sequence ID" value="NZ_JACCBG010000001.1"/>
</dbReference>
<dbReference type="Pfam" id="PF05120">
    <property type="entry name" value="GvpG"/>
    <property type="match status" value="1"/>
</dbReference>
<sequence length="83" mass="9279">MGLISGVLGLPLAPLAGTIAVADQVLKQAQDAYYDPAAIRAQLEDVDRRRRSGELDEEQATAWEDMLVDRLMEGQQRRREGQR</sequence>
<gene>
    <name evidence="1" type="ORF">BJZ21_000479</name>
</gene>
<name>A0A7Y9E3U2_9ACTN</name>
<dbReference type="InterPro" id="IPR007804">
    <property type="entry name" value="GvpG"/>
</dbReference>
<comment type="caution">
    <text evidence="1">The sequence shown here is derived from an EMBL/GenBank/DDBJ whole genome shotgun (WGS) entry which is preliminary data.</text>
</comment>
<dbReference type="AlphaFoldDB" id="A0A7Y9E3U2"/>
<keyword evidence="2" id="KW-1185">Reference proteome</keyword>
<evidence type="ECO:0000313" key="2">
    <source>
        <dbReference type="Proteomes" id="UP000535511"/>
    </source>
</evidence>
<organism evidence="1 2">
    <name type="scientific">Nocardioides panaciterrulae</name>
    <dbReference type="NCBI Taxonomy" id="661492"/>
    <lineage>
        <taxon>Bacteria</taxon>
        <taxon>Bacillati</taxon>
        <taxon>Actinomycetota</taxon>
        <taxon>Actinomycetes</taxon>
        <taxon>Propionibacteriales</taxon>
        <taxon>Nocardioidaceae</taxon>
        <taxon>Nocardioides</taxon>
    </lineage>
</organism>
<dbReference type="EMBL" id="JACCBG010000001">
    <property type="protein sequence ID" value="NYD40396.1"/>
    <property type="molecule type" value="Genomic_DNA"/>
</dbReference>